<name>A0A224YK91_9ACAR</name>
<reference evidence="1" key="1">
    <citation type="journal article" date="2017" name="Parasit. Vectors">
        <title>Sialotranscriptomics of Rhipicephalus zambeziensis reveals intricate expression profiles of secretory proteins and suggests tight temporal transcriptional regulation during blood-feeding.</title>
        <authorList>
            <person name="de Castro M.H."/>
            <person name="de Klerk D."/>
            <person name="Pienaar R."/>
            <person name="Rees D.J.G."/>
            <person name="Mans B.J."/>
        </authorList>
    </citation>
    <scope>NUCLEOTIDE SEQUENCE</scope>
    <source>
        <tissue evidence="1">Salivary glands</tissue>
    </source>
</reference>
<proteinExistence type="predicted"/>
<sequence length="205" mass="21868">MNIFRRRIVPLLSFATNKEIDVPNQRCTCLSHFEANMKMKSVLLANVLFIVSTTLAGPCPRSPCRSAGPPPICPNATNSCGCRCNTTGPAPSPPNAHPMPLRPRPCGSGGGPTQAVPCTIAGNRVFAGCSTLRCPSEEKLTCLRRGKFGGGGCPCKCIKWSDNCTMPWGPYECAHVCSDCMCTCVAKAPFVKPQKPPCKPITLGR</sequence>
<accession>A0A224YK91</accession>
<protein>
    <submittedName>
        <fullName evidence="1">Uncharacterized protein</fullName>
    </submittedName>
</protein>
<organism evidence="1">
    <name type="scientific">Rhipicephalus zambeziensis</name>
    <dbReference type="NCBI Taxonomy" id="60191"/>
    <lineage>
        <taxon>Eukaryota</taxon>
        <taxon>Metazoa</taxon>
        <taxon>Ecdysozoa</taxon>
        <taxon>Arthropoda</taxon>
        <taxon>Chelicerata</taxon>
        <taxon>Arachnida</taxon>
        <taxon>Acari</taxon>
        <taxon>Parasitiformes</taxon>
        <taxon>Ixodida</taxon>
        <taxon>Ixodoidea</taxon>
        <taxon>Ixodidae</taxon>
        <taxon>Rhipicephalinae</taxon>
        <taxon>Rhipicephalus</taxon>
        <taxon>Rhipicephalus</taxon>
    </lineage>
</organism>
<dbReference type="AlphaFoldDB" id="A0A224YK91"/>
<evidence type="ECO:0000313" key="1">
    <source>
        <dbReference type="EMBL" id="MAA14262.1"/>
    </source>
</evidence>
<dbReference type="EMBL" id="GFPF01003116">
    <property type="protein sequence ID" value="MAA14262.1"/>
    <property type="molecule type" value="Transcribed_RNA"/>
</dbReference>